<proteinExistence type="predicted"/>
<dbReference type="InterPro" id="IPR050268">
    <property type="entry name" value="NADH-dep_flavin_reductase"/>
</dbReference>
<sequence>MASTPAPVTIVTTVSDAGPAGATVSAFMSISLEPTLVAVSLRSGSRLLDRIEGNGSYGVNLLAEAQSELALAFARPGPDRFDGVPWLLDHGLPRLEESSAWLACELDSAVEAGDHKILVGRVRSGISGARPPLVYSHRLFGTNSSMRLREYTSIEARTAALARIAI</sequence>
<dbReference type="EMBL" id="WMBA01000023">
    <property type="protein sequence ID" value="MTD55526.1"/>
    <property type="molecule type" value="Genomic_DNA"/>
</dbReference>
<protein>
    <submittedName>
        <fullName evidence="3">Flavin reductase</fullName>
    </submittedName>
</protein>
<dbReference type="PANTHER" id="PTHR30466">
    <property type="entry name" value="FLAVIN REDUCTASE"/>
    <property type="match status" value="1"/>
</dbReference>
<dbReference type="GO" id="GO:0010181">
    <property type="term" value="F:FMN binding"/>
    <property type="evidence" value="ECO:0007669"/>
    <property type="project" value="InterPro"/>
</dbReference>
<evidence type="ECO:0000313" key="4">
    <source>
        <dbReference type="Proteomes" id="UP000440096"/>
    </source>
</evidence>
<dbReference type="GO" id="GO:0042602">
    <property type="term" value="F:riboflavin reductase (NADPH) activity"/>
    <property type="evidence" value="ECO:0007669"/>
    <property type="project" value="TreeGrafter"/>
</dbReference>
<evidence type="ECO:0000259" key="2">
    <source>
        <dbReference type="SMART" id="SM00903"/>
    </source>
</evidence>
<accession>A0A6N7Z717</accession>
<dbReference type="SUPFAM" id="SSF50475">
    <property type="entry name" value="FMN-binding split barrel"/>
    <property type="match status" value="1"/>
</dbReference>
<feature type="domain" description="Flavin reductase like" evidence="2">
    <location>
        <begin position="1"/>
        <end position="142"/>
    </location>
</feature>
<comment type="caution">
    <text evidence="3">The sequence shown here is derived from an EMBL/GenBank/DDBJ whole genome shotgun (WGS) entry which is preliminary data.</text>
</comment>
<dbReference type="Gene3D" id="2.30.110.10">
    <property type="entry name" value="Electron Transport, Fmn-binding Protein, Chain A"/>
    <property type="match status" value="1"/>
</dbReference>
<keyword evidence="1" id="KW-0560">Oxidoreductase</keyword>
<dbReference type="OrthoDB" id="3677205at2"/>
<evidence type="ECO:0000313" key="3">
    <source>
        <dbReference type="EMBL" id="MTD55526.1"/>
    </source>
</evidence>
<dbReference type="PANTHER" id="PTHR30466:SF1">
    <property type="entry name" value="FMN REDUCTASE (NADH) RUTF"/>
    <property type="match status" value="1"/>
</dbReference>
<reference evidence="3 4" key="1">
    <citation type="submission" date="2019-11" db="EMBL/GenBank/DDBJ databases">
        <title>Draft genome of Amycolatopsis RM579.</title>
        <authorList>
            <person name="Duangmal K."/>
            <person name="Mingma R."/>
        </authorList>
    </citation>
    <scope>NUCLEOTIDE SEQUENCE [LARGE SCALE GENOMIC DNA]</scope>
    <source>
        <strain evidence="3 4">RM579</strain>
    </source>
</reference>
<keyword evidence="4" id="KW-1185">Reference proteome</keyword>
<dbReference type="Proteomes" id="UP000440096">
    <property type="component" value="Unassembled WGS sequence"/>
</dbReference>
<dbReference type="InterPro" id="IPR002563">
    <property type="entry name" value="Flavin_Rdtase-like_dom"/>
</dbReference>
<evidence type="ECO:0000256" key="1">
    <source>
        <dbReference type="ARBA" id="ARBA00023002"/>
    </source>
</evidence>
<gene>
    <name evidence="3" type="ORF">GKO32_16310</name>
</gene>
<dbReference type="AlphaFoldDB" id="A0A6N7Z717"/>
<dbReference type="InterPro" id="IPR012349">
    <property type="entry name" value="Split_barrel_FMN-bd"/>
</dbReference>
<name>A0A6N7Z717_9PSEU</name>
<dbReference type="SMART" id="SM00903">
    <property type="entry name" value="Flavin_Reduct"/>
    <property type="match status" value="1"/>
</dbReference>
<organism evidence="3 4">
    <name type="scientific">Amycolatopsis pithecellobii</name>
    <dbReference type="NCBI Taxonomy" id="664692"/>
    <lineage>
        <taxon>Bacteria</taxon>
        <taxon>Bacillati</taxon>
        <taxon>Actinomycetota</taxon>
        <taxon>Actinomycetes</taxon>
        <taxon>Pseudonocardiales</taxon>
        <taxon>Pseudonocardiaceae</taxon>
        <taxon>Amycolatopsis</taxon>
    </lineage>
</organism>
<dbReference type="Pfam" id="PF01613">
    <property type="entry name" value="Flavin_Reduct"/>
    <property type="match status" value="1"/>
</dbReference>